<dbReference type="Proteomes" id="UP000306378">
    <property type="component" value="Unassembled WGS sequence"/>
</dbReference>
<reference evidence="2 3" key="1">
    <citation type="submission" date="2019-05" db="EMBL/GenBank/DDBJ databases">
        <title>Genomes sequences of two Nocardia cyriacigeorgica environmental isolates, type strains Nocardia asteroides ATCC 19247 and Nocardia cyriacigeorgica DSM 44484.</title>
        <authorList>
            <person name="Vautrin F."/>
            <person name="Bergeron E."/>
            <person name="Dubost A."/>
            <person name="Abrouk D."/>
            <person name="Rodriguez Nava V."/>
            <person name="Pujic P."/>
        </authorList>
    </citation>
    <scope>NUCLEOTIDE SEQUENCE [LARGE SCALE GENOMIC DNA]</scope>
    <source>
        <strain evidence="2 3">EML 446</strain>
    </source>
</reference>
<accession>A0A5R8NFQ6</accession>
<dbReference type="InterPro" id="IPR011989">
    <property type="entry name" value="ARM-like"/>
</dbReference>
<dbReference type="Gene3D" id="1.25.10.10">
    <property type="entry name" value="Leucine-rich Repeat Variant"/>
    <property type="match status" value="1"/>
</dbReference>
<feature type="region of interest" description="Disordered" evidence="1">
    <location>
        <begin position="168"/>
        <end position="195"/>
    </location>
</feature>
<dbReference type="EMBL" id="VBUT01000010">
    <property type="protein sequence ID" value="TLF74499.1"/>
    <property type="molecule type" value="Genomic_DNA"/>
</dbReference>
<name>A0A5R8NFQ6_9NOCA</name>
<comment type="caution">
    <text evidence="2">The sequence shown here is derived from an EMBL/GenBank/DDBJ whole genome shotgun (WGS) entry which is preliminary data.</text>
</comment>
<evidence type="ECO:0000313" key="3">
    <source>
        <dbReference type="Proteomes" id="UP000306378"/>
    </source>
</evidence>
<organism evidence="2 3">
    <name type="scientific">Nocardia cyriacigeorgica</name>
    <dbReference type="NCBI Taxonomy" id="135487"/>
    <lineage>
        <taxon>Bacteria</taxon>
        <taxon>Bacillati</taxon>
        <taxon>Actinomycetota</taxon>
        <taxon>Actinomycetes</taxon>
        <taxon>Mycobacteriales</taxon>
        <taxon>Nocardiaceae</taxon>
        <taxon>Nocardia</taxon>
    </lineage>
</organism>
<dbReference type="RefSeq" id="WP_138451362.1">
    <property type="nucleotide sequence ID" value="NZ_VBUT01000010.1"/>
</dbReference>
<dbReference type="InterPro" id="IPR016024">
    <property type="entry name" value="ARM-type_fold"/>
</dbReference>
<dbReference type="AlphaFoldDB" id="A0A5R8NFQ6"/>
<sequence>MALDHEDRAIIYGLINMPGRPARVTESEVLQYFKVDDGKKLGLDLVRDAILRRDSDDLNVSMVVCASFGYHHELLPVFLQIALQDWHRDHENVAFQLGIFGDPRAVSVLLELGRWVPGYLEWDDNRALASKAIHALARIPGEESEEALRALLDSDDDVVRRHAERQLEKHKRRWKDSDVSSSSNPRCLDLDRYHG</sequence>
<dbReference type="SUPFAM" id="SSF48371">
    <property type="entry name" value="ARM repeat"/>
    <property type="match status" value="1"/>
</dbReference>
<proteinExistence type="predicted"/>
<gene>
    <name evidence="2" type="ORF">FEK34_24375</name>
</gene>
<dbReference type="Pfam" id="PF13646">
    <property type="entry name" value="HEAT_2"/>
    <property type="match status" value="1"/>
</dbReference>
<evidence type="ECO:0000256" key="1">
    <source>
        <dbReference type="SAM" id="MobiDB-lite"/>
    </source>
</evidence>
<evidence type="ECO:0000313" key="2">
    <source>
        <dbReference type="EMBL" id="TLF74499.1"/>
    </source>
</evidence>
<protein>
    <submittedName>
        <fullName evidence="2">HEAT repeat domain-containing protein</fullName>
    </submittedName>
</protein>